<dbReference type="RefSeq" id="WP_023405659.1">
    <property type="nucleotide sequence ID" value="NZ_BAUJ01000087.1"/>
</dbReference>
<name>V5HQ54_9VIBR</name>
<evidence type="ECO:0000313" key="3">
    <source>
        <dbReference type="Proteomes" id="UP000017800"/>
    </source>
</evidence>
<proteinExistence type="predicted"/>
<dbReference type="eggNOG" id="ENOG5031PES">
    <property type="taxonomic scope" value="Bacteria"/>
</dbReference>
<organism evidence="2 3">
    <name type="scientific">Vibrio halioticoli NBRC 102217</name>
    <dbReference type="NCBI Taxonomy" id="1219072"/>
    <lineage>
        <taxon>Bacteria</taxon>
        <taxon>Pseudomonadati</taxon>
        <taxon>Pseudomonadota</taxon>
        <taxon>Gammaproteobacteria</taxon>
        <taxon>Vibrionales</taxon>
        <taxon>Vibrionaceae</taxon>
        <taxon>Vibrio</taxon>
    </lineage>
</organism>
<dbReference type="Proteomes" id="UP000017800">
    <property type="component" value="Unassembled WGS sequence"/>
</dbReference>
<evidence type="ECO:0000313" key="2">
    <source>
        <dbReference type="EMBL" id="GAD91370.1"/>
    </source>
</evidence>
<feature type="domain" description="RiboL-PSP-HEPN" evidence="1">
    <location>
        <begin position="14"/>
        <end position="176"/>
    </location>
</feature>
<dbReference type="InterPro" id="IPR041519">
    <property type="entry name" value="HEPN_RiboL-PSP"/>
</dbReference>
<accession>V5HQ54</accession>
<sequence length="179" mass="20781">MCQAKDVFDVSILDAERILEAYEHMKNMPEFGRDPEELKRAALIMSLTAWETYVEDKVSEEVNLQSRVLQGSQLGDFIANSLEKELKFFHTPNSKKTKDIFERFLGIDVTKYWSWPGYEDPDRTRTKLNEWIKKRGDAVHRSVSDKQTSHLISKPEAEKCIKFLKSLVQVTDTAISQNH</sequence>
<dbReference type="AlphaFoldDB" id="V5HQ54"/>
<gene>
    <name evidence="2" type="ORF">VHA01S_087_00100</name>
</gene>
<reference evidence="2 3" key="1">
    <citation type="submission" date="2013-10" db="EMBL/GenBank/DDBJ databases">
        <authorList>
            <person name="Ichikawa N."/>
            <person name="Kimura A."/>
            <person name="Ohji S."/>
            <person name="Hosoyama A."/>
            <person name="Fujita N."/>
        </authorList>
    </citation>
    <scope>NUCLEOTIDE SEQUENCE [LARGE SCALE GENOMIC DNA]</scope>
    <source>
        <strain evidence="2 3">NBRC 102217</strain>
    </source>
</reference>
<reference evidence="2 3" key="2">
    <citation type="submission" date="2013-11" db="EMBL/GenBank/DDBJ databases">
        <title>Whole genome shotgun sequence of Vibrio halioticoli NBRC 102217.</title>
        <authorList>
            <person name="Isaki S."/>
            <person name="Kimura A."/>
            <person name="Ohji S."/>
            <person name="Hosoyama A."/>
            <person name="Fujita N."/>
            <person name="Hashimoto M."/>
            <person name="Hosoyama Y."/>
            <person name="Yamazoe A."/>
        </authorList>
    </citation>
    <scope>NUCLEOTIDE SEQUENCE [LARGE SCALE GENOMIC DNA]</scope>
    <source>
        <strain evidence="2 3">NBRC 102217</strain>
    </source>
</reference>
<dbReference type="EMBL" id="BAUJ01000087">
    <property type="protein sequence ID" value="GAD91370.1"/>
    <property type="molecule type" value="Genomic_DNA"/>
</dbReference>
<evidence type="ECO:0000259" key="1">
    <source>
        <dbReference type="Pfam" id="PF18735"/>
    </source>
</evidence>
<dbReference type="OrthoDB" id="9134022at2"/>
<protein>
    <recommendedName>
        <fullName evidence="1">RiboL-PSP-HEPN domain-containing protein</fullName>
    </recommendedName>
</protein>
<dbReference type="Pfam" id="PF18735">
    <property type="entry name" value="HEPN_RiboL-PSP"/>
    <property type="match status" value="1"/>
</dbReference>
<keyword evidence="3" id="KW-1185">Reference proteome</keyword>
<comment type="caution">
    <text evidence="2">The sequence shown here is derived from an EMBL/GenBank/DDBJ whole genome shotgun (WGS) entry which is preliminary data.</text>
</comment>